<evidence type="ECO:0000256" key="4">
    <source>
        <dbReference type="HAMAP-Rule" id="MF_00295"/>
    </source>
</evidence>
<proteinExistence type="inferred from homology"/>
<dbReference type="GO" id="GO:0005737">
    <property type="term" value="C:cytoplasm"/>
    <property type="evidence" value="ECO:0007669"/>
    <property type="project" value="UniProtKB-SubCell"/>
</dbReference>
<keyword evidence="3 4" id="KW-0012">Acyltransferase</keyword>
<dbReference type="HAMAP" id="MF_00295">
    <property type="entry name" value="MetA_acyltransf"/>
    <property type="match status" value="1"/>
</dbReference>
<evidence type="ECO:0000256" key="1">
    <source>
        <dbReference type="ARBA" id="ARBA00022605"/>
    </source>
</evidence>
<dbReference type="GO" id="GO:0009086">
    <property type="term" value="P:methionine biosynthetic process"/>
    <property type="evidence" value="ECO:0007669"/>
    <property type="project" value="UniProtKB-UniRule"/>
</dbReference>
<dbReference type="InterPro" id="IPR033752">
    <property type="entry name" value="MetA_family"/>
</dbReference>
<protein>
    <recommendedName>
        <fullName evidence="4">Homoserine O-acetyltransferase</fullName>
        <shortName evidence="4">HAT</shortName>
        <ecNumber evidence="4">2.3.1.31</ecNumber>
    </recommendedName>
    <alternativeName>
        <fullName evidence="4">Homoserine transacetylase</fullName>
        <shortName evidence="4">HTA</shortName>
    </alternativeName>
</protein>
<name>A0A5J6N6R1_9PROT</name>
<comment type="similarity">
    <text evidence="4">Belongs to the MetA family.</text>
</comment>
<accession>A0A5J6N6R1</accession>
<feature type="binding site" evidence="4">
    <location>
        <position position="246"/>
    </location>
    <ligand>
        <name>substrate</name>
    </ligand>
</feature>
<evidence type="ECO:0000256" key="2">
    <source>
        <dbReference type="ARBA" id="ARBA00022679"/>
    </source>
</evidence>
<feature type="active site" description="Proton acceptor" evidence="4">
    <location>
        <position position="232"/>
    </location>
</feature>
<dbReference type="CDD" id="cd03131">
    <property type="entry name" value="GATase1_HTS"/>
    <property type="match status" value="1"/>
</dbReference>
<comment type="function">
    <text evidence="4">Transfers an acetyl group from acetyl-CoA to L-homoserine, forming acetyl-L-homoserine.</text>
</comment>
<reference evidence="6 7" key="1">
    <citation type="submission" date="2019-08" db="EMBL/GenBank/DDBJ databases">
        <title>Hyperibacter terrae gen. nov., sp. nov. and Hyperibacter viscosus sp. nov., two new members in the family Rhodospirillaceae isolated from the rhizosphere of Hypericum perforatum.</title>
        <authorList>
            <person name="Noviana Z."/>
        </authorList>
    </citation>
    <scope>NUCLEOTIDE SEQUENCE [LARGE SCALE GENOMIC DNA]</scope>
    <source>
        <strain evidence="6 7">R5959</strain>
    </source>
</reference>
<keyword evidence="1 4" id="KW-0028">Amino-acid biosynthesis</keyword>
<keyword evidence="4" id="KW-0486">Methionine biosynthesis</keyword>
<dbReference type="Gene3D" id="3.40.50.880">
    <property type="match status" value="1"/>
</dbReference>
<dbReference type="Proteomes" id="UP000325797">
    <property type="component" value="Chromosome"/>
</dbReference>
<feature type="site" description="Important for acyl-CoA specificity" evidence="4">
    <location>
        <position position="108"/>
    </location>
</feature>
<keyword evidence="2 4" id="KW-0808">Transferase</keyword>
<feature type="site" description="Important for substrate specificity" evidence="4">
    <location>
        <position position="189"/>
    </location>
</feature>
<comment type="pathway">
    <text evidence="4">Amino-acid biosynthesis; L-methionine biosynthesis via de novo pathway; O-acetyl-L-homoserine from L-homoserine: step 1/1.</text>
</comment>
<dbReference type="PIRSF" id="PIRSF000450">
    <property type="entry name" value="H_ser_succinyltr"/>
    <property type="match status" value="1"/>
</dbReference>
<dbReference type="PANTHER" id="PTHR20919">
    <property type="entry name" value="HOMOSERINE O-SUCCINYLTRANSFERASE"/>
    <property type="match status" value="1"/>
</dbReference>
<dbReference type="AlphaFoldDB" id="A0A5J6N6R1"/>
<dbReference type="EMBL" id="CP042582">
    <property type="protein sequence ID" value="QEX24350.1"/>
    <property type="molecule type" value="Genomic_DNA"/>
</dbReference>
<dbReference type="SUPFAM" id="SSF52317">
    <property type="entry name" value="Class I glutamine amidotransferase-like"/>
    <property type="match status" value="1"/>
</dbReference>
<evidence type="ECO:0000313" key="7">
    <source>
        <dbReference type="Proteomes" id="UP000325797"/>
    </source>
</evidence>
<organism evidence="6 7">
    <name type="scientific">Hypericibacter adhaerens</name>
    <dbReference type="NCBI Taxonomy" id="2602016"/>
    <lineage>
        <taxon>Bacteria</taxon>
        <taxon>Pseudomonadati</taxon>
        <taxon>Pseudomonadota</taxon>
        <taxon>Alphaproteobacteria</taxon>
        <taxon>Rhodospirillales</taxon>
        <taxon>Dongiaceae</taxon>
        <taxon>Hypericibacter</taxon>
    </lineage>
</organism>
<feature type="active site" description="Acyl-thioester intermediate" evidence="4 5">
    <location>
        <position position="139"/>
    </location>
</feature>
<dbReference type="PANTHER" id="PTHR20919:SF0">
    <property type="entry name" value="HOMOSERINE O-SUCCINYLTRANSFERASE"/>
    <property type="match status" value="1"/>
</dbReference>
<feature type="binding site" evidence="4">
    <location>
        <position position="189"/>
    </location>
    <ligand>
        <name>substrate</name>
    </ligand>
</feature>
<evidence type="ECO:0000313" key="6">
    <source>
        <dbReference type="EMBL" id="QEX24350.1"/>
    </source>
</evidence>
<keyword evidence="4" id="KW-0963">Cytoplasm</keyword>
<gene>
    <name evidence="6" type="primary">metA</name>
    <name evidence="4" type="synonym">metAA</name>
    <name evidence="6" type="ORF">FRZ61_42910</name>
</gene>
<dbReference type="GO" id="GO:0008899">
    <property type="term" value="F:homoserine O-succinyltransferase activity"/>
    <property type="evidence" value="ECO:0007669"/>
    <property type="project" value="UniProtKB-UniRule"/>
</dbReference>
<dbReference type="RefSeq" id="WP_191909146.1">
    <property type="nucleotide sequence ID" value="NZ_CP042582.1"/>
</dbReference>
<evidence type="ECO:0000256" key="5">
    <source>
        <dbReference type="PIRSR" id="PIRSR000450-1"/>
    </source>
</evidence>
<dbReference type="Pfam" id="PF04204">
    <property type="entry name" value="HTS"/>
    <property type="match status" value="1"/>
</dbReference>
<evidence type="ECO:0000256" key="3">
    <source>
        <dbReference type="ARBA" id="ARBA00023315"/>
    </source>
</evidence>
<dbReference type="EC" id="2.3.1.31" evidence="4"/>
<comment type="catalytic activity">
    <reaction evidence="4">
        <text>L-homoserine + acetyl-CoA = O-acetyl-L-homoserine + CoA</text>
        <dbReference type="Rhea" id="RHEA:13701"/>
        <dbReference type="ChEBI" id="CHEBI:57287"/>
        <dbReference type="ChEBI" id="CHEBI:57288"/>
        <dbReference type="ChEBI" id="CHEBI:57476"/>
        <dbReference type="ChEBI" id="CHEBI:57716"/>
        <dbReference type="EC" id="2.3.1.31"/>
    </reaction>
</comment>
<dbReference type="KEGG" id="hadh:FRZ61_42910"/>
<keyword evidence="7" id="KW-1185">Reference proteome</keyword>
<dbReference type="GO" id="GO:0004414">
    <property type="term" value="F:homoserine O-acetyltransferase activity"/>
    <property type="evidence" value="ECO:0007669"/>
    <property type="project" value="UniProtKB-EC"/>
</dbReference>
<feature type="active site" evidence="4">
    <location>
        <position position="234"/>
    </location>
</feature>
<sequence length="309" mass="33504">MSIVLPEGLPAGAVLAEEGFEVRWAPRSDGRTLRIGLLNLMPDKLATELQFARLLASGPREIELLLTVPATHQPRNTAACHLGAFYRPWQSVARQGLDGLIVTGAPVEQMPFEAVDYWPELCRILDWARLQVRSGYYVCWGAQAALYRFHGIGKRVLPAKLSGLYGHHVTAPESPLAAGLPARFVVPVSRHTESCIDGAAGTSSLVTVLASAESGPCLVEDAGNRAVCVFNHFEYDADTLAREYRRDLAAGEAPSVPVNYFPGNDPDATPIKSWHFAAAALFENWLASLDRVPRARPAAATRLESPLSA</sequence>
<feature type="binding site" evidence="4">
    <location>
        <position position="160"/>
    </location>
    <ligand>
        <name>substrate</name>
    </ligand>
</feature>
<comment type="caution">
    <text evidence="4">Lacks conserved residue(s) required for the propagation of feature annotation.</text>
</comment>
<dbReference type="InterPro" id="IPR029062">
    <property type="entry name" value="Class_I_gatase-like"/>
</dbReference>
<dbReference type="UniPathway" id="UPA00051">
    <property type="reaction ID" value="UER00074"/>
</dbReference>
<comment type="subcellular location">
    <subcellularLocation>
        <location evidence="4">Cytoplasm</location>
    </subcellularLocation>
</comment>